<feature type="transmembrane region" description="Helical" evidence="7">
    <location>
        <begin position="233"/>
        <end position="255"/>
    </location>
</feature>
<dbReference type="PANTHER" id="PTHR10010">
    <property type="entry name" value="SOLUTE CARRIER FAMILY 34 SODIUM PHOSPHATE , MEMBER 2-RELATED"/>
    <property type="match status" value="1"/>
</dbReference>
<feature type="transmembrane region" description="Helical" evidence="7">
    <location>
        <begin position="68"/>
        <end position="93"/>
    </location>
</feature>
<evidence type="ECO:0000256" key="3">
    <source>
        <dbReference type="ARBA" id="ARBA00022692"/>
    </source>
</evidence>
<evidence type="ECO:0000256" key="5">
    <source>
        <dbReference type="ARBA" id="ARBA00023136"/>
    </source>
</evidence>
<evidence type="ECO:0000256" key="6">
    <source>
        <dbReference type="SAM" id="Coils"/>
    </source>
</evidence>
<dbReference type="PANTHER" id="PTHR10010:SF46">
    <property type="entry name" value="SODIUM-DEPENDENT PHOSPHATE TRANSPORT PROTEIN 2B"/>
    <property type="match status" value="1"/>
</dbReference>
<keyword evidence="4 7" id="KW-1133">Transmembrane helix</keyword>
<feature type="transmembrane region" description="Helical" evidence="7">
    <location>
        <begin position="99"/>
        <end position="122"/>
    </location>
</feature>
<name>A0A369WN37_9GAMM</name>
<reference evidence="8 9" key="1">
    <citation type="submission" date="2018-07" db="EMBL/GenBank/DDBJ databases">
        <title>Motiliproteus coralliicola sp. nov., a bacterium isolated from Coral.</title>
        <authorList>
            <person name="Wang G."/>
        </authorList>
    </citation>
    <scope>NUCLEOTIDE SEQUENCE [LARGE SCALE GENOMIC DNA]</scope>
    <source>
        <strain evidence="8 9">C34</strain>
    </source>
</reference>
<dbReference type="AlphaFoldDB" id="A0A369WN37"/>
<dbReference type="NCBIfam" id="NF037997">
    <property type="entry name" value="Na_Pi_symport"/>
    <property type="match status" value="1"/>
</dbReference>
<feature type="transmembrane region" description="Helical" evidence="7">
    <location>
        <begin position="184"/>
        <end position="208"/>
    </location>
</feature>
<feature type="transmembrane region" description="Helical" evidence="7">
    <location>
        <begin position="267"/>
        <end position="286"/>
    </location>
</feature>
<keyword evidence="6" id="KW-0175">Coiled coil</keyword>
<accession>A0A369WN37</accession>
<comment type="subcellular location">
    <subcellularLocation>
        <location evidence="1">Cell membrane</location>
        <topology evidence="1">Multi-pass membrane protein</topology>
    </subcellularLocation>
</comment>
<sequence length="605" mass="67038">MLRKALLPSIFILLAYGFWLSPDFKVISAGVALFLFGMLSLEEGFRAFSGGVLEKVLQRSTDRLWKSLGFGVLTTTLMQSSSLVSVITISFMSAGLLDLSAGIGIIFGANLGTTTGAWLVAAFGLKLKLSTYAMPMLVFGVILLFQRSSQLKGFGYILAGLGFLFLGIHYMKEGFETFKGNFDLAAYAVSGYPGLFLYAAIGTLATVVMQSSHATLILIITALSSNQISYENALALAIGANVGTTITAIIGAMGSNAQGRRLAGAHLIFNVSTGLVAILFITQLVQAVDGLGQWFGIADLDFTLKLALFHTLFNLLGVVMMLPLIQPMTRLLVRLIPEPQIDIERPRYMVPSAVQFPDTAVEAVRQETQRVFDNAQELIIRGLSMEPERVLGDQDLDAELTAQRHYTPVDIDDLYQRRIKSLFSAIIAFISEASFTWKEQQSGSLHWLRDANSNIVEAVKACKHLQKNMQLYLFSEEPAIRREYNQLRLQVVELLRQLDQLRQQPDENSVLSLDETRLTLLEWHREQHLRYYRLIRDAEISPEMGSSLINDAGYVATIKQSLLAAATTLFIQGGRTKHAVERDLALDDAELNEILTLAEQARRQL</sequence>
<feature type="coiled-coil region" evidence="6">
    <location>
        <begin position="448"/>
        <end position="504"/>
    </location>
</feature>
<dbReference type="InterPro" id="IPR003841">
    <property type="entry name" value="Na/Pi_transpt"/>
</dbReference>
<evidence type="ECO:0000256" key="1">
    <source>
        <dbReference type="ARBA" id="ARBA00004651"/>
    </source>
</evidence>
<evidence type="ECO:0000256" key="2">
    <source>
        <dbReference type="ARBA" id="ARBA00022475"/>
    </source>
</evidence>
<dbReference type="EMBL" id="QQOH01000002">
    <property type="protein sequence ID" value="RDE22479.1"/>
    <property type="molecule type" value="Genomic_DNA"/>
</dbReference>
<dbReference type="GO" id="GO:0044341">
    <property type="term" value="P:sodium-dependent phosphate transport"/>
    <property type="evidence" value="ECO:0007669"/>
    <property type="project" value="InterPro"/>
</dbReference>
<feature type="transmembrane region" description="Helical" evidence="7">
    <location>
        <begin position="27"/>
        <end position="48"/>
    </location>
</feature>
<gene>
    <name evidence="8" type="ORF">DV711_07685</name>
</gene>
<keyword evidence="5 7" id="KW-0472">Membrane</keyword>
<feature type="transmembrane region" description="Helical" evidence="7">
    <location>
        <begin position="306"/>
        <end position="325"/>
    </location>
</feature>
<organism evidence="8 9">
    <name type="scientific">Motiliproteus coralliicola</name>
    <dbReference type="NCBI Taxonomy" id="2283196"/>
    <lineage>
        <taxon>Bacteria</taxon>
        <taxon>Pseudomonadati</taxon>
        <taxon>Pseudomonadota</taxon>
        <taxon>Gammaproteobacteria</taxon>
        <taxon>Oceanospirillales</taxon>
        <taxon>Oceanospirillaceae</taxon>
        <taxon>Motiliproteus</taxon>
    </lineage>
</organism>
<evidence type="ECO:0000313" key="9">
    <source>
        <dbReference type="Proteomes" id="UP000253769"/>
    </source>
</evidence>
<feature type="transmembrane region" description="Helical" evidence="7">
    <location>
        <begin position="129"/>
        <end position="147"/>
    </location>
</feature>
<keyword evidence="3 7" id="KW-0812">Transmembrane</keyword>
<evidence type="ECO:0000256" key="4">
    <source>
        <dbReference type="ARBA" id="ARBA00022989"/>
    </source>
</evidence>
<protein>
    <submittedName>
        <fullName evidence="8">Na/Pi cotransporter family protein</fullName>
    </submittedName>
</protein>
<dbReference type="Proteomes" id="UP000253769">
    <property type="component" value="Unassembled WGS sequence"/>
</dbReference>
<evidence type="ECO:0000256" key="7">
    <source>
        <dbReference type="SAM" id="Phobius"/>
    </source>
</evidence>
<comment type="caution">
    <text evidence="8">The sequence shown here is derived from an EMBL/GenBank/DDBJ whole genome shotgun (WGS) entry which is preliminary data.</text>
</comment>
<proteinExistence type="predicted"/>
<evidence type="ECO:0000313" key="8">
    <source>
        <dbReference type="EMBL" id="RDE22479.1"/>
    </source>
</evidence>
<keyword evidence="2" id="KW-1003">Cell membrane</keyword>
<keyword evidence="9" id="KW-1185">Reference proteome</keyword>
<dbReference type="RefSeq" id="WP_114695103.1">
    <property type="nucleotide sequence ID" value="NZ_QQOH01000002.1"/>
</dbReference>
<dbReference type="Pfam" id="PF02690">
    <property type="entry name" value="Na_Pi_cotrans"/>
    <property type="match status" value="2"/>
</dbReference>
<dbReference type="OrthoDB" id="9763003at2"/>
<dbReference type="GO" id="GO:0005436">
    <property type="term" value="F:sodium:phosphate symporter activity"/>
    <property type="evidence" value="ECO:0007669"/>
    <property type="project" value="InterPro"/>
</dbReference>
<feature type="transmembrane region" description="Helical" evidence="7">
    <location>
        <begin position="153"/>
        <end position="172"/>
    </location>
</feature>
<dbReference type="GO" id="GO:0005886">
    <property type="term" value="C:plasma membrane"/>
    <property type="evidence" value="ECO:0007669"/>
    <property type="project" value="UniProtKB-SubCell"/>
</dbReference>